<dbReference type="Pfam" id="PF10154">
    <property type="entry name" value="Fy-3"/>
    <property type="match status" value="1"/>
</dbReference>
<dbReference type="InterPro" id="IPR019311">
    <property type="entry name" value="Fy-3"/>
</dbReference>
<name>T1JFI6_STRMM</name>
<dbReference type="OMA" id="CKHKRSH"/>
<dbReference type="PANTHER" id="PTHR16525">
    <property type="entry name" value="PROTEIN C12ORF4"/>
    <property type="match status" value="1"/>
</dbReference>
<evidence type="ECO:0008006" key="3">
    <source>
        <dbReference type="Google" id="ProtNLM"/>
    </source>
</evidence>
<dbReference type="HOGENOM" id="CLU_036084_0_0_1"/>
<dbReference type="EnsemblMetazoa" id="SMAR012600-RA">
    <property type="protein sequence ID" value="SMAR012600-PA"/>
    <property type="gene ID" value="SMAR012600"/>
</dbReference>
<dbReference type="PANTHER" id="PTHR16525:SF0">
    <property type="entry name" value="PROTEIN C12ORF4"/>
    <property type="match status" value="1"/>
</dbReference>
<accession>T1JFI6</accession>
<keyword evidence="2" id="KW-1185">Reference proteome</keyword>
<dbReference type="Proteomes" id="UP000014500">
    <property type="component" value="Unassembled WGS sequence"/>
</dbReference>
<evidence type="ECO:0000313" key="2">
    <source>
        <dbReference type="Proteomes" id="UP000014500"/>
    </source>
</evidence>
<dbReference type="GO" id="GO:0005737">
    <property type="term" value="C:cytoplasm"/>
    <property type="evidence" value="ECO:0007669"/>
    <property type="project" value="TreeGrafter"/>
</dbReference>
<dbReference type="SUPFAM" id="SSF52949">
    <property type="entry name" value="Macro domain-like"/>
    <property type="match status" value="1"/>
</dbReference>
<organism evidence="1 2">
    <name type="scientific">Strigamia maritima</name>
    <name type="common">European centipede</name>
    <name type="synonym">Geophilus maritimus</name>
    <dbReference type="NCBI Taxonomy" id="126957"/>
    <lineage>
        <taxon>Eukaryota</taxon>
        <taxon>Metazoa</taxon>
        <taxon>Ecdysozoa</taxon>
        <taxon>Arthropoda</taxon>
        <taxon>Myriapoda</taxon>
        <taxon>Chilopoda</taxon>
        <taxon>Pleurostigmophora</taxon>
        <taxon>Geophilomorpha</taxon>
        <taxon>Linotaeniidae</taxon>
        <taxon>Strigamia</taxon>
    </lineage>
</organism>
<dbReference type="PhylomeDB" id="T1JFI6"/>
<dbReference type="AlphaFoldDB" id="T1JFI6"/>
<protein>
    <recommendedName>
        <fullName evidence="3">Macro domain-containing protein</fullName>
    </recommendedName>
</protein>
<evidence type="ECO:0000313" key="1">
    <source>
        <dbReference type="EnsemblMetazoa" id="SMAR012600-PA"/>
    </source>
</evidence>
<sequence length="531" mass="61328">MIFSRFRRERAQLQAMGGYLEMADYERDFVFIYNDGYGEYKLTAPIRIPLRISVKEYSCRLFNAFSTPCYIEKQLEDELGTFVRTKTDEYYETEAETALAQLKPENIKNLAKNWTRAYQEEHVSYAKPEEMSDEAVFSRVYHKMVHTGALDVLTSLEHSYNMAMDDLIRERDADLEMLQRKQSQEMEKVVQSVGFTTSDDHVNSLSARHFEDSQLLHSKWASELNALFDTQKRNFVDCVMKLYEDFQTFGKLPTRSRASTNRMNGGNWNQLQPSRMEESFTIHLGAQMKLMHNLRLVATDALSFCWQKPTAEAGSMPQRLQTAMSLYSSNLCALVLLVDKRINSYTGIKRQFAQICQRNSEFHFSELEDQLERVRHECDNVREWRKKTTPSLDTGDFYVTRHSGLSEVHVIIHLVGDDSVHSTDISSRHPAILGLRNALKVACTSDITTITLPLFLVHEMTEEMTVSWCLKRAELIFKCIKGFMMEMASWGGHESRTVQFLVPDTISEELFGILATMLPSIFRMSNPLVVK</sequence>
<dbReference type="InterPro" id="IPR043472">
    <property type="entry name" value="Macro_dom-like"/>
</dbReference>
<reference evidence="1" key="2">
    <citation type="submission" date="2015-02" db="UniProtKB">
        <authorList>
            <consortium name="EnsemblMetazoa"/>
        </authorList>
    </citation>
    <scope>IDENTIFICATION</scope>
</reference>
<dbReference type="STRING" id="126957.T1JFI6"/>
<dbReference type="eggNOG" id="KOG4506">
    <property type="taxonomic scope" value="Eukaryota"/>
</dbReference>
<proteinExistence type="predicted"/>
<dbReference type="EMBL" id="JH432169">
    <property type="status" value="NOT_ANNOTATED_CDS"/>
    <property type="molecule type" value="Genomic_DNA"/>
</dbReference>
<reference evidence="2" key="1">
    <citation type="submission" date="2011-05" db="EMBL/GenBank/DDBJ databases">
        <authorList>
            <person name="Richards S.R."/>
            <person name="Qu J."/>
            <person name="Jiang H."/>
            <person name="Jhangiani S.N."/>
            <person name="Agravi P."/>
            <person name="Goodspeed R."/>
            <person name="Gross S."/>
            <person name="Mandapat C."/>
            <person name="Jackson L."/>
            <person name="Mathew T."/>
            <person name="Pu L."/>
            <person name="Thornton R."/>
            <person name="Saada N."/>
            <person name="Wilczek-Boney K.B."/>
            <person name="Lee S."/>
            <person name="Kovar C."/>
            <person name="Wu Y."/>
            <person name="Scherer S.E."/>
            <person name="Worley K.C."/>
            <person name="Muzny D.M."/>
            <person name="Gibbs R."/>
        </authorList>
    </citation>
    <scope>NUCLEOTIDE SEQUENCE</scope>
    <source>
        <strain evidence="2">Brora</strain>
    </source>
</reference>